<dbReference type="Pfam" id="PF00149">
    <property type="entry name" value="Metallophos"/>
    <property type="match status" value="1"/>
</dbReference>
<dbReference type="EMBL" id="JAFMPT010000001">
    <property type="protein sequence ID" value="MCC1483112.1"/>
    <property type="molecule type" value="Genomic_DNA"/>
</dbReference>
<reference evidence="3" key="2">
    <citation type="submission" date="2023-07" db="EMBL/GenBank/DDBJ databases">
        <title>Genome of Winogradskyella sp. E313.</title>
        <authorList>
            <person name="Zhou Y."/>
        </authorList>
    </citation>
    <scope>NUCLEOTIDE SEQUENCE [LARGE SCALE GENOMIC DNA]</scope>
    <source>
        <strain evidence="3">E313</strain>
    </source>
</reference>
<sequence>MKKYYKPIVLVALIFIVTSCATLKVKVNDSAVKSYPEEKELVHSFYLLGDAGNSSIENSTSAIQQFKSALSNAPKQSTAIFLGDNIYDNGFPEKNNEDRALAEHRLQVQVDAVKDFKGNTIFIPGNHDWYSGLDGLKRQEKFVEAALGKNTFLPENGCPIEKVDISDDVVMIIVDSEWYLADWNKHPKINDDCEIITRNGFFDELEGLIKKARGKTTLIAMHHPMFSNGPHGGQFSFSQHMTPLPVLGTLKNVIRKSGGVSPQDIQNKIYNTFKKRVITLSQENDKVIFVSGHEHSLQYIVQDNLPQIVSGSGSKENPTKMTANGLFLASHQGYARLDVFSDGSSHVRFYNAEDKSIVFQTQVLNPDKDITSTNYNSSFAPTKTTSIYSEEETSKSRFYKKLWGKRYREYFSTNVEVPTISLDTLFGGLKPVRKGGGHQSKSLRLEDAKGREYVMRALRKNAVQYLQAVVFKDQYIEGQFNNTYTEGLLLDVFTGSHPYAPLAVGRLADAAGVYHTNPVLYYVPKQNALGEFNEDFGDELYMLEERAADNHGDKASFGFSNELISTNDMLKKLQKNEDHVLDEVSYIRARLFDMLIGDWDRHQDQWRWAIFKEDGKTIYRPVPRDRDQAFSVMSDGALLSFATTIIPDIRLLRSYKEDIKSVKWFNLEPYPLDIALINKSDQGIWNDQVKRIIDNVTDEVIDEAFANMPKEVNDETIGEIKRKLKGRRSNLQKISDSYYNHINKYAIIKGTNKDDIFDVERLPNGKTRVLAYRNIKGEKGELFFDRTFIKDQTKEIWIYALDDKDIFNVKGDGDKVIRLRLIGGQNKDTYNIVNGKRVKLYDYKSKESKFTTNKGIKKLTDDYEVNTYDYTKFKNNSNQFIPTIGANPDDGFRLGFVNTYTVSTYNFQRNPFISKHTLSGAYYFATSGYDFALNSEFSRIKGNWSLGVKVAYTSPNFSRNFFGLGNSTPNFEPDDVVNLDFNRVRIRNFNVSPALIWRGRSGAAFKVGASYESIEIENTQGRFIETASMLPARIFDGQDFLGVNAIYSYRNKDNEAFPTLGMEFNLEAGYKANIDESNSYGYVIPSLGFDYKLIPSGQLVLATKVKGHINIGDDFEFYQAASIGANNGLRGYRNERFTGKRAFYQTTDVRLNLRKTKTGILPLNIGVYGGFDYGRVWIDDEFVANPLFNSDTWNTSVGGGIFINAANKITGNISAFSSDDELRLAFALGFGF</sequence>
<dbReference type="PROSITE" id="PS51257">
    <property type="entry name" value="PROKAR_LIPOPROTEIN"/>
    <property type="match status" value="1"/>
</dbReference>
<dbReference type="RefSeq" id="WP_227475528.1">
    <property type="nucleotide sequence ID" value="NZ_JAFMPT010000001.1"/>
</dbReference>
<protein>
    <submittedName>
        <fullName evidence="2">Metallophosphoesterase</fullName>
    </submittedName>
</protein>
<dbReference type="Proteomes" id="UP000778797">
    <property type="component" value="Unassembled WGS sequence"/>
</dbReference>
<dbReference type="InterPro" id="IPR004843">
    <property type="entry name" value="Calcineurin-like_PHP"/>
</dbReference>
<proteinExistence type="predicted"/>
<keyword evidence="3" id="KW-1185">Reference proteome</keyword>
<evidence type="ECO:0000259" key="1">
    <source>
        <dbReference type="Pfam" id="PF00149"/>
    </source>
</evidence>
<dbReference type="InterPro" id="IPR029052">
    <property type="entry name" value="Metallo-depent_PP-like"/>
</dbReference>
<organism evidence="2 3">
    <name type="scientific">Winogradskyella immobilis</name>
    <dbReference type="NCBI Taxonomy" id="2816852"/>
    <lineage>
        <taxon>Bacteria</taxon>
        <taxon>Pseudomonadati</taxon>
        <taxon>Bacteroidota</taxon>
        <taxon>Flavobacteriia</taxon>
        <taxon>Flavobacteriales</taxon>
        <taxon>Flavobacteriaceae</taxon>
        <taxon>Winogradskyella</taxon>
    </lineage>
</organism>
<evidence type="ECO:0000313" key="2">
    <source>
        <dbReference type="EMBL" id="MCC1483112.1"/>
    </source>
</evidence>
<feature type="domain" description="Calcineurin-like phosphoesterase" evidence="1">
    <location>
        <begin position="61"/>
        <end position="238"/>
    </location>
</feature>
<dbReference type="SUPFAM" id="SSF56300">
    <property type="entry name" value="Metallo-dependent phosphatases"/>
    <property type="match status" value="1"/>
</dbReference>
<name>A0ABS8EJS1_9FLAO</name>
<accession>A0ABS8EJS1</accession>
<gene>
    <name evidence="2" type="ORF">J1C55_00795</name>
</gene>
<evidence type="ECO:0000313" key="3">
    <source>
        <dbReference type="Proteomes" id="UP000778797"/>
    </source>
</evidence>
<dbReference type="Gene3D" id="3.60.21.10">
    <property type="match status" value="1"/>
</dbReference>
<reference evidence="3" key="1">
    <citation type="submission" date="2021-03" db="EMBL/GenBank/DDBJ databases">
        <title>Genome of Cognatishimia sp. F0-27.</title>
        <authorList>
            <person name="Ping X."/>
        </authorList>
    </citation>
    <scope>NUCLEOTIDE SEQUENCE [LARGE SCALE GENOMIC DNA]</scope>
    <source>
        <strain evidence="3">E313</strain>
    </source>
</reference>
<comment type="caution">
    <text evidence="2">The sequence shown here is derived from an EMBL/GenBank/DDBJ whole genome shotgun (WGS) entry which is preliminary data.</text>
</comment>